<proteinExistence type="predicted"/>
<comment type="caution">
    <text evidence="1">The sequence shown here is derived from an EMBL/GenBank/DDBJ whole genome shotgun (WGS) entry which is preliminary data.</text>
</comment>
<reference evidence="1" key="1">
    <citation type="journal article" date="2020" name="Fungal Divers.">
        <title>Resolving the Mortierellaceae phylogeny through synthesis of multi-gene phylogenetics and phylogenomics.</title>
        <authorList>
            <person name="Vandepol N."/>
            <person name="Liber J."/>
            <person name="Desiro A."/>
            <person name="Na H."/>
            <person name="Kennedy M."/>
            <person name="Barry K."/>
            <person name="Grigoriev I.V."/>
            <person name="Miller A.N."/>
            <person name="O'Donnell K."/>
            <person name="Stajich J.E."/>
            <person name="Bonito G."/>
        </authorList>
    </citation>
    <scope>NUCLEOTIDE SEQUENCE</scope>
    <source>
        <strain evidence="1">MES-2147</strain>
    </source>
</reference>
<dbReference type="Proteomes" id="UP000749646">
    <property type="component" value="Unassembled WGS sequence"/>
</dbReference>
<gene>
    <name evidence="1" type="ORF">BGZ65_002027</name>
</gene>
<dbReference type="OrthoDB" id="2409461at2759"/>
<dbReference type="AlphaFoldDB" id="A0A9P6LT94"/>
<name>A0A9P6LT94_9FUNG</name>
<sequence length="133" mass="15128">YKVKLFKIEYVAGLYVWTEVASGYLPRDHQDLDVIPRFLGLITRLKGILDNINVEAYLRTPPPQLPEELLPDDARPQPVGECDPQQAIVLHISPLIGLREASTGQVEAIASDEWYPVRRRLAQGHYLEPRRSS</sequence>
<dbReference type="EMBL" id="JAAAHW010009738">
    <property type="protein sequence ID" value="KAF9936803.1"/>
    <property type="molecule type" value="Genomic_DNA"/>
</dbReference>
<accession>A0A9P6LT94</accession>
<organism evidence="1 2">
    <name type="scientific">Modicella reniformis</name>
    <dbReference type="NCBI Taxonomy" id="1440133"/>
    <lineage>
        <taxon>Eukaryota</taxon>
        <taxon>Fungi</taxon>
        <taxon>Fungi incertae sedis</taxon>
        <taxon>Mucoromycota</taxon>
        <taxon>Mortierellomycotina</taxon>
        <taxon>Mortierellomycetes</taxon>
        <taxon>Mortierellales</taxon>
        <taxon>Mortierellaceae</taxon>
        <taxon>Modicella</taxon>
    </lineage>
</organism>
<evidence type="ECO:0000313" key="2">
    <source>
        <dbReference type="Proteomes" id="UP000749646"/>
    </source>
</evidence>
<feature type="non-terminal residue" evidence="1">
    <location>
        <position position="133"/>
    </location>
</feature>
<protein>
    <submittedName>
        <fullName evidence="1">Uncharacterized protein</fullName>
    </submittedName>
</protein>
<evidence type="ECO:0000313" key="1">
    <source>
        <dbReference type="EMBL" id="KAF9936803.1"/>
    </source>
</evidence>
<keyword evidence="2" id="KW-1185">Reference proteome</keyword>